<comment type="caution">
    <text evidence="8">The sequence shown here is derived from an EMBL/GenBank/DDBJ whole genome shotgun (WGS) entry which is preliminary data.</text>
</comment>
<dbReference type="InterPro" id="IPR020846">
    <property type="entry name" value="MFS_dom"/>
</dbReference>
<dbReference type="GO" id="GO:0022857">
    <property type="term" value="F:transmembrane transporter activity"/>
    <property type="evidence" value="ECO:0007669"/>
    <property type="project" value="InterPro"/>
</dbReference>
<reference evidence="8" key="1">
    <citation type="journal article" date="2014" name="Int. J. Syst. Evol. Microbiol.">
        <title>Complete genome sequence of Corynebacterium casei LMG S-19264T (=DSM 44701T), isolated from a smear-ripened cheese.</title>
        <authorList>
            <consortium name="US DOE Joint Genome Institute (JGI-PGF)"/>
            <person name="Walter F."/>
            <person name="Albersmeier A."/>
            <person name="Kalinowski J."/>
            <person name="Ruckert C."/>
        </authorList>
    </citation>
    <scope>NUCLEOTIDE SEQUENCE</scope>
    <source>
        <strain evidence="8">KCTC 42651</strain>
    </source>
</reference>
<dbReference type="SUPFAM" id="SSF103473">
    <property type="entry name" value="MFS general substrate transporter"/>
    <property type="match status" value="1"/>
</dbReference>
<keyword evidence="2" id="KW-1003">Cell membrane</keyword>
<protein>
    <submittedName>
        <fullName evidence="8">MFS transporter</fullName>
    </submittedName>
</protein>
<dbReference type="InterPro" id="IPR050189">
    <property type="entry name" value="MFS_Efflux_Transporters"/>
</dbReference>
<sequence length="443" mass="45961">MTQRGVVGGIGGTLGRRALLVDETALNGSAWQAAVAVKVNVMLAAMIVLAVLSQFFRSSNGVIAPEMMAELHFDAQAIGLSSGAFFVVFALLQVPIGVLFDRYGPRRVVSAMLIFAVIGSGLFAVAHSLGLLVAGRFLIGLGFAGGMVGSLVVLARWLDPMDFTRSMTILFASANLGSLLATSPLSAATEMIGWRATFVVLAIVTAVVAAGFFWLVRDEPPGRQRTAARSESLTASIRGVAEVVRVPGLLRILPLIALGYSSIITIIGLWGGPFLHDVHEVDGLDRGNVLSVLAVAFIAGTLAYGPIQRRVGAFRPVVIGGGIGSAALMLLMALFCDASLYVTLPLLVATCFVGAFSVVLMGHGVALIPSDLKGRGTTALNGVLMGGTAVLQIGSGTVVEAVHDLIGSPSSGYAGFFAVLGLLMVAATIVYLATPEPNQRSRD</sequence>
<evidence type="ECO:0000313" key="9">
    <source>
        <dbReference type="Proteomes" id="UP000630353"/>
    </source>
</evidence>
<keyword evidence="3 6" id="KW-0812">Transmembrane</keyword>
<evidence type="ECO:0000256" key="3">
    <source>
        <dbReference type="ARBA" id="ARBA00022692"/>
    </source>
</evidence>
<feature type="transmembrane region" description="Helical" evidence="6">
    <location>
        <begin position="411"/>
        <end position="433"/>
    </location>
</feature>
<feature type="transmembrane region" description="Helical" evidence="6">
    <location>
        <begin position="252"/>
        <end position="275"/>
    </location>
</feature>
<feature type="domain" description="Major facilitator superfamily (MFS) profile" evidence="7">
    <location>
        <begin position="33"/>
        <end position="438"/>
    </location>
</feature>
<gene>
    <name evidence="8" type="ORF">GCM10017083_06520</name>
</gene>
<dbReference type="PANTHER" id="PTHR43124">
    <property type="entry name" value="PURINE EFFLUX PUMP PBUE"/>
    <property type="match status" value="1"/>
</dbReference>
<dbReference type="AlphaFoldDB" id="A0A918XNF1"/>
<evidence type="ECO:0000256" key="1">
    <source>
        <dbReference type="ARBA" id="ARBA00004651"/>
    </source>
</evidence>
<feature type="transmembrane region" description="Helical" evidence="6">
    <location>
        <begin position="380"/>
        <end position="399"/>
    </location>
</feature>
<dbReference type="Proteomes" id="UP000630353">
    <property type="component" value="Unassembled WGS sequence"/>
</dbReference>
<feature type="transmembrane region" description="Helical" evidence="6">
    <location>
        <begin position="167"/>
        <end position="186"/>
    </location>
</feature>
<feature type="transmembrane region" description="Helical" evidence="6">
    <location>
        <begin position="192"/>
        <end position="216"/>
    </location>
</feature>
<evidence type="ECO:0000256" key="5">
    <source>
        <dbReference type="ARBA" id="ARBA00023136"/>
    </source>
</evidence>
<dbReference type="InterPro" id="IPR036259">
    <property type="entry name" value="MFS_trans_sf"/>
</dbReference>
<evidence type="ECO:0000256" key="4">
    <source>
        <dbReference type="ARBA" id="ARBA00022989"/>
    </source>
</evidence>
<name>A0A918XNF1_9PROT</name>
<dbReference type="Gene3D" id="1.20.1250.20">
    <property type="entry name" value="MFS general substrate transporter like domains"/>
    <property type="match status" value="2"/>
</dbReference>
<feature type="transmembrane region" description="Helical" evidence="6">
    <location>
        <begin position="35"/>
        <end position="56"/>
    </location>
</feature>
<feature type="transmembrane region" description="Helical" evidence="6">
    <location>
        <begin position="317"/>
        <end position="340"/>
    </location>
</feature>
<dbReference type="Pfam" id="PF07690">
    <property type="entry name" value="MFS_1"/>
    <property type="match status" value="1"/>
</dbReference>
<dbReference type="PANTHER" id="PTHR43124:SF3">
    <property type="entry name" value="CHLORAMPHENICOL EFFLUX PUMP RV0191"/>
    <property type="match status" value="1"/>
</dbReference>
<feature type="transmembrane region" description="Helical" evidence="6">
    <location>
        <begin position="112"/>
        <end position="131"/>
    </location>
</feature>
<accession>A0A918XNF1</accession>
<keyword evidence="9" id="KW-1185">Reference proteome</keyword>
<feature type="transmembrane region" description="Helical" evidence="6">
    <location>
        <begin position="137"/>
        <end position="155"/>
    </location>
</feature>
<dbReference type="EMBL" id="BMZS01000002">
    <property type="protein sequence ID" value="GHD42012.1"/>
    <property type="molecule type" value="Genomic_DNA"/>
</dbReference>
<dbReference type="InterPro" id="IPR011701">
    <property type="entry name" value="MFS"/>
</dbReference>
<reference evidence="8" key="2">
    <citation type="submission" date="2020-09" db="EMBL/GenBank/DDBJ databases">
        <authorList>
            <person name="Sun Q."/>
            <person name="Kim S."/>
        </authorList>
    </citation>
    <scope>NUCLEOTIDE SEQUENCE</scope>
    <source>
        <strain evidence="8">KCTC 42651</strain>
    </source>
</reference>
<comment type="subcellular location">
    <subcellularLocation>
        <location evidence="1">Cell membrane</location>
        <topology evidence="1">Multi-pass membrane protein</topology>
    </subcellularLocation>
</comment>
<evidence type="ECO:0000313" key="8">
    <source>
        <dbReference type="EMBL" id="GHD42012.1"/>
    </source>
</evidence>
<feature type="transmembrane region" description="Helical" evidence="6">
    <location>
        <begin position="76"/>
        <end position="100"/>
    </location>
</feature>
<keyword evidence="4 6" id="KW-1133">Transmembrane helix</keyword>
<dbReference type="GO" id="GO:0005886">
    <property type="term" value="C:plasma membrane"/>
    <property type="evidence" value="ECO:0007669"/>
    <property type="project" value="UniProtKB-SubCell"/>
</dbReference>
<evidence type="ECO:0000256" key="6">
    <source>
        <dbReference type="SAM" id="Phobius"/>
    </source>
</evidence>
<proteinExistence type="predicted"/>
<evidence type="ECO:0000259" key="7">
    <source>
        <dbReference type="PROSITE" id="PS50850"/>
    </source>
</evidence>
<dbReference type="PROSITE" id="PS50850">
    <property type="entry name" value="MFS"/>
    <property type="match status" value="1"/>
</dbReference>
<feature type="transmembrane region" description="Helical" evidence="6">
    <location>
        <begin position="287"/>
        <end position="305"/>
    </location>
</feature>
<feature type="transmembrane region" description="Helical" evidence="6">
    <location>
        <begin position="346"/>
        <end position="368"/>
    </location>
</feature>
<organism evidence="8 9">
    <name type="scientific">Thalassobaculum fulvum</name>
    <dbReference type="NCBI Taxonomy" id="1633335"/>
    <lineage>
        <taxon>Bacteria</taxon>
        <taxon>Pseudomonadati</taxon>
        <taxon>Pseudomonadota</taxon>
        <taxon>Alphaproteobacteria</taxon>
        <taxon>Rhodospirillales</taxon>
        <taxon>Thalassobaculaceae</taxon>
        <taxon>Thalassobaculum</taxon>
    </lineage>
</organism>
<keyword evidence="5 6" id="KW-0472">Membrane</keyword>
<evidence type="ECO:0000256" key="2">
    <source>
        <dbReference type="ARBA" id="ARBA00022475"/>
    </source>
</evidence>